<feature type="transmembrane region" description="Helical" evidence="5">
    <location>
        <begin position="12"/>
        <end position="28"/>
    </location>
</feature>
<name>A0ABW2C2Q7_9PSEU</name>
<dbReference type="SMART" id="SM00327">
    <property type="entry name" value="VWA"/>
    <property type="match status" value="1"/>
</dbReference>
<evidence type="ECO:0000256" key="4">
    <source>
        <dbReference type="ARBA" id="ARBA00023136"/>
    </source>
</evidence>
<comment type="caution">
    <text evidence="7">The sequence shown here is derived from an EMBL/GenBank/DDBJ whole genome shotgun (WGS) entry which is preliminary data.</text>
</comment>
<keyword evidence="4 5" id="KW-0472">Membrane</keyword>
<dbReference type="InterPro" id="IPR036465">
    <property type="entry name" value="vWFA_dom_sf"/>
</dbReference>
<dbReference type="RefSeq" id="WP_345390565.1">
    <property type="nucleotide sequence ID" value="NZ_BAABLA010000005.1"/>
</dbReference>
<dbReference type="NCBIfam" id="NF010238">
    <property type="entry name" value="PRK13685.1"/>
    <property type="match status" value="1"/>
</dbReference>
<evidence type="ECO:0000256" key="2">
    <source>
        <dbReference type="ARBA" id="ARBA00022692"/>
    </source>
</evidence>
<keyword evidence="3 5" id="KW-1133">Transmembrane helix</keyword>
<organism evidence="7 8">
    <name type="scientific">Haloechinothrix salitolerans</name>
    <dbReference type="NCBI Taxonomy" id="926830"/>
    <lineage>
        <taxon>Bacteria</taxon>
        <taxon>Bacillati</taxon>
        <taxon>Actinomycetota</taxon>
        <taxon>Actinomycetes</taxon>
        <taxon>Pseudonocardiales</taxon>
        <taxon>Pseudonocardiaceae</taxon>
        <taxon>Haloechinothrix</taxon>
    </lineage>
</organism>
<proteinExistence type="predicted"/>
<evidence type="ECO:0000256" key="5">
    <source>
        <dbReference type="SAM" id="Phobius"/>
    </source>
</evidence>
<dbReference type="InterPro" id="IPR002035">
    <property type="entry name" value="VWF_A"/>
</dbReference>
<accession>A0ABW2C2Q7</accession>
<dbReference type="PANTHER" id="PTHR22550">
    <property type="entry name" value="SPORE GERMINATION PROTEIN"/>
    <property type="match status" value="1"/>
</dbReference>
<keyword evidence="1" id="KW-1003">Cell membrane</keyword>
<dbReference type="InterPro" id="IPR050768">
    <property type="entry name" value="UPF0353/GerABKA_families"/>
</dbReference>
<dbReference type="Pfam" id="PF07584">
    <property type="entry name" value="BatA"/>
    <property type="match status" value="1"/>
</dbReference>
<dbReference type="PROSITE" id="PS50234">
    <property type="entry name" value="VWFA"/>
    <property type="match status" value="1"/>
</dbReference>
<protein>
    <submittedName>
        <fullName evidence="7">VWA domain-containing protein</fullName>
    </submittedName>
</protein>
<dbReference type="EMBL" id="JBHSXX010000001">
    <property type="protein sequence ID" value="MFC6868650.1"/>
    <property type="molecule type" value="Genomic_DNA"/>
</dbReference>
<evidence type="ECO:0000256" key="1">
    <source>
        <dbReference type="ARBA" id="ARBA00022475"/>
    </source>
</evidence>
<evidence type="ECO:0000313" key="8">
    <source>
        <dbReference type="Proteomes" id="UP001596337"/>
    </source>
</evidence>
<evidence type="ECO:0000259" key="6">
    <source>
        <dbReference type="PROSITE" id="PS50234"/>
    </source>
</evidence>
<dbReference type="SUPFAM" id="SSF53300">
    <property type="entry name" value="vWA-like"/>
    <property type="match status" value="1"/>
</dbReference>
<feature type="transmembrane region" description="Helical" evidence="5">
    <location>
        <begin position="304"/>
        <end position="323"/>
    </location>
</feature>
<evidence type="ECO:0000313" key="7">
    <source>
        <dbReference type="EMBL" id="MFC6868650.1"/>
    </source>
</evidence>
<evidence type="ECO:0000256" key="3">
    <source>
        <dbReference type="ARBA" id="ARBA00022989"/>
    </source>
</evidence>
<dbReference type="InterPro" id="IPR024163">
    <property type="entry name" value="Aerotolerance_reg_N"/>
</dbReference>
<dbReference type="PANTHER" id="PTHR22550:SF5">
    <property type="entry name" value="LEUCINE ZIPPER PROTEIN 4"/>
    <property type="match status" value="1"/>
</dbReference>
<dbReference type="Pfam" id="PF13519">
    <property type="entry name" value="VWA_2"/>
    <property type="match status" value="1"/>
</dbReference>
<keyword evidence="8" id="KW-1185">Reference proteome</keyword>
<dbReference type="Gene3D" id="3.40.50.410">
    <property type="entry name" value="von Willebrand factor, type A domain"/>
    <property type="match status" value="1"/>
</dbReference>
<feature type="transmembrane region" description="Helical" evidence="5">
    <location>
        <begin position="61"/>
        <end position="80"/>
    </location>
</feature>
<keyword evidence="2 5" id="KW-0812">Transmembrane</keyword>
<reference evidence="8" key="1">
    <citation type="journal article" date="2019" name="Int. J. Syst. Evol. Microbiol.">
        <title>The Global Catalogue of Microorganisms (GCM) 10K type strain sequencing project: providing services to taxonomists for standard genome sequencing and annotation.</title>
        <authorList>
            <consortium name="The Broad Institute Genomics Platform"/>
            <consortium name="The Broad Institute Genome Sequencing Center for Infectious Disease"/>
            <person name="Wu L."/>
            <person name="Ma J."/>
        </authorList>
    </citation>
    <scope>NUCLEOTIDE SEQUENCE [LARGE SCALE GENOMIC DNA]</scope>
    <source>
        <strain evidence="8">KCTC 32255</strain>
    </source>
</reference>
<dbReference type="Proteomes" id="UP001596337">
    <property type="component" value="Unassembled WGS sequence"/>
</dbReference>
<feature type="domain" description="VWFA" evidence="6">
    <location>
        <begin position="90"/>
        <end position="287"/>
    </location>
</feature>
<gene>
    <name evidence="7" type="ORF">ACFQGD_16035</name>
</gene>
<sequence length="327" mass="34367">MSLTGFTSPEWFLLLLVAALLVVGYVLAQRSRRRRTLRFANLDLLERVGASKQGLVRHVPAALLIVSLILLTTALAGPTAEQRVPRNRATVMLVMDVSLSMEAADIEPNRLVAAQRSATSFVKGMTPGVNIGVVSFAGTASVLVPPTTDRKAPIEAIQNLELAESTATGEGIFAALQSIESFSAVVGGPSGPPPARIVLMADGKQVAPTENMNDPRGAFTAARAAKDAGVPISTIAFGTSHGTVEIEGRTYPVEVDDVAMEQIADISGGQYYKAESGGQLNEVYEDLGEQIGYEIKKADASKPWLALGTLALIAGAGSALFIGQRLP</sequence>